<reference evidence="1" key="1">
    <citation type="submission" date="2024-12" db="EMBL/GenBank/DDBJ databases">
        <authorList>
            <person name="Wu N."/>
        </authorList>
    </citation>
    <scope>NUCLEOTIDE SEQUENCE</scope>
    <source>
        <strain evidence="1">P15</strain>
    </source>
</reference>
<sequence>MDHDLNTILTSTEIAALWAQFMNDSMSICFSKYALEIILDQEIKEIYKIALGLSESHVLSIKQILTTEKFPIPIGFTEQDVNIKAPRLFLDSFFLNYMLIMSYHGMTGYAVSLQVSCRADMRRYYTDCLNETIALYNAIMDLALAKGLYTRPPYIYSPEFPELAEKTFMTGWLGKRRPLTAIEISNITFNMNKTYLSKAISMAFAQVAHDKKLRMYLQRGLELSTKVTEAFNNFFMESNLNFPISWESMVTNSTTSPFSDKLIMFHTAFLSSAAVGFYGAGQAVCMRRDLSAQYLKLIGEQLLYSEDGAELMLEKGWFEKPPMAEDRDRLME</sequence>
<name>A0ACC7P8B6_9BACL</name>
<gene>
    <name evidence="1" type="ORF">ACI1P1_28315</name>
</gene>
<dbReference type="EMBL" id="JBJURJ010000027">
    <property type="protein sequence ID" value="MFM9332206.1"/>
    <property type="molecule type" value="Genomic_DNA"/>
</dbReference>
<protein>
    <submittedName>
        <fullName evidence="1">DUF3231 family protein</fullName>
    </submittedName>
</protein>
<organism evidence="1 2">
    <name type="scientific">Paenibacillus mesotrionivorans</name>
    <dbReference type="NCBI Taxonomy" id="3160968"/>
    <lineage>
        <taxon>Bacteria</taxon>
        <taxon>Bacillati</taxon>
        <taxon>Bacillota</taxon>
        <taxon>Bacilli</taxon>
        <taxon>Bacillales</taxon>
        <taxon>Paenibacillaceae</taxon>
        <taxon>Paenibacillus</taxon>
    </lineage>
</organism>
<dbReference type="Proteomes" id="UP001631969">
    <property type="component" value="Unassembled WGS sequence"/>
</dbReference>
<accession>A0ACC7P8B6</accession>
<evidence type="ECO:0000313" key="2">
    <source>
        <dbReference type="Proteomes" id="UP001631969"/>
    </source>
</evidence>
<evidence type="ECO:0000313" key="1">
    <source>
        <dbReference type="EMBL" id="MFM9332206.1"/>
    </source>
</evidence>
<proteinExistence type="predicted"/>
<keyword evidence="2" id="KW-1185">Reference proteome</keyword>
<comment type="caution">
    <text evidence="1">The sequence shown here is derived from an EMBL/GenBank/DDBJ whole genome shotgun (WGS) entry which is preliminary data.</text>
</comment>